<name>H1KXT2_9EURY</name>
<dbReference type="Proteomes" id="UP000003706">
    <property type="component" value="Unassembled WGS sequence"/>
</dbReference>
<accession>H1KXT2</accession>
<dbReference type="OrthoDB" id="84835at2157"/>
<dbReference type="RefSeq" id="WP_007044048.1">
    <property type="nucleotide sequence ID" value="NZ_AGJL01000011.1"/>
</dbReference>
<sequence>MKTIETKDIKLKKVITKTGAELYVIELSKNHFFIEQNLLKKSKYGEAYRKLKEKYPEFYMFWEIKNNKYTGKLLAGSILEKKDIDEFITEILKSEDYKKYEDVKDEIEDY</sequence>
<dbReference type="EMBL" id="AGJL01000011">
    <property type="protein sequence ID" value="EHP87924.1"/>
    <property type="molecule type" value="Genomic_DNA"/>
</dbReference>
<dbReference type="STRING" id="647171.MetfoDRAFT_0605"/>
<evidence type="ECO:0000313" key="1">
    <source>
        <dbReference type="EMBL" id="EHP87924.1"/>
    </source>
</evidence>
<keyword evidence="2" id="KW-1185">Reference proteome</keyword>
<gene>
    <name evidence="1" type="ORF">MetfoDRAFT_0605</name>
</gene>
<dbReference type="InterPro" id="IPR055556">
    <property type="entry name" value="DUF7132"/>
</dbReference>
<protein>
    <submittedName>
        <fullName evidence="1">Uncharacterized protein</fullName>
    </submittedName>
</protein>
<organism evidence="1 2">
    <name type="scientific">Methanotorris formicicus Mc-S-70</name>
    <dbReference type="NCBI Taxonomy" id="647171"/>
    <lineage>
        <taxon>Archaea</taxon>
        <taxon>Methanobacteriati</taxon>
        <taxon>Methanobacteriota</taxon>
        <taxon>Methanomada group</taxon>
        <taxon>Methanococci</taxon>
        <taxon>Methanococcales</taxon>
        <taxon>Methanocaldococcaceae</taxon>
        <taxon>Methanotorris</taxon>
    </lineage>
</organism>
<proteinExistence type="predicted"/>
<dbReference type="Pfam" id="PF23476">
    <property type="entry name" value="DUF7132"/>
    <property type="match status" value="1"/>
</dbReference>
<dbReference type="PATRIC" id="fig|647171.4.peg.597"/>
<dbReference type="AlphaFoldDB" id="H1KXT2"/>
<evidence type="ECO:0000313" key="2">
    <source>
        <dbReference type="Proteomes" id="UP000003706"/>
    </source>
</evidence>
<comment type="caution">
    <text evidence="1">The sequence shown here is derived from an EMBL/GenBank/DDBJ whole genome shotgun (WGS) entry which is preliminary data.</text>
</comment>
<reference evidence="1 2" key="1">
    <citation type="submission" date="2011-09" db="EMBL/GenBank/DDBJ databases">
        <title>The draft genome of Methanotorris formicicus Mc-S-70.</title>
        <authorList>
            <consortium name="US DOE Joint Genome Institute (JGI-PGF)"/>
            <person name="Lucas S."/>
            <person name="Han J."/>
            <person name="Lapidus A."/>
            <person name="Cheng J.-F."/>
            <person name="Goodwin L."/>
            <person name="Pitluck S."/>
            <person name="Peters L."/>
            <person name="Land M.L."/>
            <person name="Hauser L."/>
            <person name="Sieprawska-Lupa M."/>
            <person name="Takai K."/>
            <person name="Miyazaki J."/>
            <person name="Whitman W."/>
            <person name="Woyke T.J."/>
        </authorList>
    </citation>
    <scope>NUCLEOTIDE SEQUENCE [LARGE SCALE GENOMIC DNA]</scope>
    <source>
        <strain evidence="1 2">Mc-S-70</strain>
    </source>
</reference>